<dbReference type="AlphaFoldDB" id="A0A0X3P7M7"/>
<sequence length="121" mass="14182">RKLKRKGQRQNNAIEKIEEMVSDPHDCDEEAKERLEESQRQEQERLWLQREEEAQERFAKLKAEREAEEQRAKGKQANEDTQPREHFVKRSDDREKIQVASGNGPFGQDAYPLSSVVSCVT</sequence>
<evidence type="ECO:0000313" key="2">
    <source>
        <dbReference type="EMBL" id="JAP44042.1"/>
    </source>
</evidence>
<accession>A0A0X3P7M7</accession>
<gene>
    <name evidence="2" type="ORF">TR125051</name>
</gene>
<reference evidence="2" key="1">
    <citation type="submission" date="2016-01" db="EMBL/GenBank/DDBJ databases">
        <title>Reference transcriptome for the parasite Schistocephalus solidus: insights into the molecular evolution of parasitism.</title>
        <authorList>
            <person name="Hebert F.O."/>
            <person name="Grambauer S."/>
            <person name="Barber I."/>
            <person name="Landry C.R."/>
            <person name="Aubin-Horth N."/>
        </authorList>
    </citation>
    <scope>NUCLEOTIDE SEQUENCE</scope>
</reference>
<feature type="non-terminal residue" evidence="2">
    <location>
        <position position="1"/>
    </location>
</feature>
<protein>
    <submittedName>
        <fullName evidence="2">Uncharacterized protein</fullName>
    </submittedName>
</protein>
<proteinExistence type="predicted"/>
<feature type="region of interest" description="Disordered" evidence="1">
    <location>
        <begin position="1"/>
        <end position="42"/>
    </location>
</feature>
<name>A0A0X3P7M7_SCHSO</name>
<dbReference type="EMBL" id="GEEE01019183">
    <property type="protein sequence ID" value="JAP44042.1"/>
    <property type="molecule type" value="Transcribed_RNA"/>
</dbReference>
<feature type="compositionally biased region" description="Basic and acidic residues" evidence="1">
    <location>
        <begin position="58"/>
        <end position="97"/>
    </location>
</feature>
<evidence type="ECO:0000256" key="1">
    <source>
        <dbReference type="SAM" id="MobiDB-lite"/>
    </source>
</evidence>
<feature type="compositionally biased region" description="Basic and acidic residues" evidence="1">
    <location>
        <begin position="15"/>
        <end position="42"/>
    </location>
</feature>
<feature type="region of interest" description="Disordered" evidence="1">
    <location>
        <begin position="58"/>
        <end position="111"/>
    </location>
</feature>
<organism evidence="2">
    <name type="scientific">Schistocephalus solidus</name>
    <name type="common">Tapeworm</name>
    <dbReference type="NCBI Taxonomy" id="70667"/>
    <lineage>
        <taxon>Eukaryota</taxon>
        <taxon>Metazoa</taxon>
        <taxon>Spiralia</taxon>
        <taxon>Lophotrochozoa</taxon>
        <taxon>Platyhelminthes</taxon>
        <taxon>Cestoda</taxon>
        <taxon>Eucestoda</taxon>
        <taxon>Diphyllobothriidea</taxon>
        <taxon>Diphyllobothriidae</taxon>
        <taxon>Schistocephalus</taxon>
    </lineage>
</organism>